<accession>A0AAN9Q9Y5</accession>
<dbReference type="AlphaFoldDB" id="A0AAN9Q9Y5"/>
<gene>
    <name evidence="1" type="ORF">VNO77_26798</name>
</gene>
<dbReference type="EMBL" id="JAYMYQ010000006">
    <property type="protein sequence ID" value="KAK7323328.1"/>
    <property type="molecule type" value="Genomic_DNA"/>
</dbReference>
<dbReference type="Proteomes" id="UP001367508">
    <property type="component" value="Unassembled WGS sequence"/>
</dbReference>
<evidence type="ECO:0000313" key="2">
    <source>
        <dbReference type="Proteomes" id="UP001367508"/>
    </source>
</evidence>
<name>A0AAN9Q9Y5_CANGL</name>
<evidence type="ECO:0000313" key="1">
    <source>
        <dbReference type="EMBL" id="KAK7323328.1"/>
    </source>
</evidence>
<reference evidence="1 2" key="1">
    <citation type="submission" date="2024-01" db="EMBL/GenBank/DDBJ databases">
        <title>The genomes of 5 underutilized Papilionoideae crops provide insights into root nodulation and disease resistanc.</title>
        <authorList>
            <person name="Jiang F."/>
        </authorList>
    </citation>
    <scope>NUCLEOTIDE SEQUENCE [LARGE SCALE GENOMIC DNA]</scope>
    <source>
        <strain evidence="1">LVBAO_FW01</strain>
        <tissue evidence="1">Leaves</tissue>
    </source>
</reference>
<sequence length="103" mass="11282">MSGAGARTKDVLGYNSAPPVLDQALVKRRIVPNLVKGRVLGQALINRSLTSYPKSQISQVALKGRLGTLWTKQKHSLVVRFSFTSLSVHASNPRQDIFPNLSK</sequence>
<proteinExistence type="predicted"/>
<protein>
    <submittedName>
        <fullName evidence="1">Uncharacterized protein</fullName>
    </submittedName>
</protein>
<organism evidence="1 2">
    <name type="scientific">Canavalia gladiata</name>
    <name type="common">Sword bean</name>
    <name type="synonym">Dolichos gladiatus</name>
    <dbReference type="NCBI Taxonomy" id="3824"/>
    <lineage>
        <taxon>Eukaryota</taxon>
        <taxon>Viridiplantae</taxon>
        <taxon>Streptophyta</taxon>
        <taxon>Embryophyta</taxon>
        <taxon>Tracheophyta</taxon>
        <taxon>Spermatophyta</taxon>
        <taxon>Magnoliopsida</taxon>
        <taxon>eudicotyledons</taxon>
        <taxon>Gunneridae</taxon>
        <taxon>Pentapetalae</taxon>
        <taxon>rosids</taxon>
        <taxon>fabids</taxon>
        <taxon>Fabales</taxon>
        <taxon>Fabaceae</taxon>
        <taxon>Papilionoideae</taxon>
        <taxon>50 kb inversion clade</taxon>
        <taxon>NPAAA clade</taxon>
        <taxon>indigoferoid/millettioid clade</taxon>
        <taxon>Phaseoleae</taxon>
        <taxon>Canavalia</taxon>
    </lineage>
</organism>
<comment type="caution">
    <text evidence="1">The sequence shown here is derived from an EMBL/GenBank/DDBJ whole genome shotgun (WGS) entry which is preliminary data.</text>
</comment>
<keyword evidence="2" id="KW-1185">Reference proteome</keyword>